<feature type="transmembrane region" description="Helical" evidence="1">
    <location>
        <begin position="70"/>
        <end position="86"/>
    </location>
</feature>
<sequence length="199" mass="23472">MDLQQEWQNMNVEFTAKDQTPAIATFKFDTRSHSLLGDILFKLKWKLRWIRIINIQMLIAALFVKNDLQFLLIAVFITYEMCRFFGQREFQKIKTAIDFNSTTKQVLADNLKSIQRILRMENLFGYAFLPIIGPIGWIAYKLYVHQNLETVIGLPNLSWQLFFCMLFSIPFIFIAQKMNDSIFKEPIKALESKIEELND</sequence>
<dbReference type="RefSeq" id="WP_136876968.1">
    <property type="nucleotide sequence ID" value="NZ_SWBO01000005.1"/>
</dbReference>
<accession>A0A4U1C8C9</accession>
<dbReference type="EMBL" id="SWBO01000005">
    <property type="protein sequence ID" value="TKB99802.1"/>
    <property type="molecule type" value="Genomic_DNA"/>
</dbReference>
<feature type="transmembrane region" description="Helical" evidence="1">
    <location>
        <begin position="157"/>
        <end position="175"/>
    </location>
</feature>
<name>A0A4U1C8C9_9SPHI</name>
<evidence type="ECO:0000313" key="3">
    <source>
        <dbReference type="Proteomes" id="UP000310477"/>
    </source>
</evidence>
<feature type="transmembrane region" description="Helical" evidence="1">
    <location>
        <begin position="123"/>
        <end position="145"/>
    </location>
</feature>
<keyword evidence="1" id="KW-1133">Transmembrane helix</keyword>
<keyword evidence="1" id="KW-0472">Membrane</keyword>
<gene>
    <name evidence="2" type="ORF">FA045_10160</name>
</gene>
<protein>
    <submittedName>
        <fullName evidence="2">Uncharacterized protein</fullName>
    </submittedName>
</protein>
<comment type="caution">
    <text evidence="2">The sequence shown here is derived from an EMBL/GenBank/DDBJ whole genome shotgun (WGS) entry which is preliminary data.</text>
</comment>
<organism evidence="2 3">
    <name type="scientific">Pedobacter cryotolerans</name>
    <dbReference type="NCBI Taxonomy" id="2571270"/>
    <lineage>
        <taxon>Bacteria</taxon>
        <taxon>Pseudomonadati</taxon>
        <taxon>Bacteroidota</taxon>
        <taxon>Sphingobacteriia</taxon>
        <taxon>Sphingobacteriales</taxon>
        <taxon>Sphingobacteriaceae</taxon>
        <taxon>Pedobacter</taxon>
    </lineage>
</organism>
<reference evidence="2 3" key="1">
    <citation type="submission" date="2019-04" db="EMBL/GenBank/DDBJ databases">
        <title>Pedobacter sp. AR-2-6 sp. nov., isolated from Arctic soil.</title>
        <authorList>
            <person name="Dahal R.H."/>
            <person name="Kim D.-U."/>
        </authorList>
    </citation>
    <scope>NUCLEOTIDE SEQUENCE [LARGE SCALE GENOMIC DNA]</scope>
    <source>
        <strain evidence="2 3">AR-2-6</strain>
    </source>
</reference>
<keyword evidence="1" id="KW-0812">Transmembrane</keyword>
<dbReference type="Proteomes" id="UP000310477">
    <property type="component" value="Unassembled WGS sequence"/>
</dbReference>
<feature type="transmembrane region" description="Helical" evidence="1">
    <location>
        <begin position="49"/>
        <end position="64"/>
    </location>
</feature>
<proteinExistence type="predicted"/>
<evidence type="ECO:0000256" key="1">
    <source>
        <dbReference type="SAM" id="Phobius"/>
    </source>
</evidence>
<dbReference type="AlphaFoldDB" id="A0A4U1C8C9"/>
<keyword evidence="3" id="KW-1185">Reference proteome</keyword>
<dbReference type="OrthoDB" id="753337at2"/>
<evidence type="ECO:0000313" key="2">
    <source>
        <dbReference type="EMBL" id="TKB99802.1"/>
    </source>
</evidence>